<evidence type="ECO:0000313" key="2">
    <source>
        <dbReference type="Proteomes" id="UP000774326"/>
    </source>
</evidence>
<sequence>MRFGQFVKNDVFGPQRFEMDKQDVVQQNSSSSCGNNFVSLNSKYDSRALGHPRFIDCSTSKETKPNQSFLHRCLWDSTVKFSKLSGSRYSPILTAMCTIIPKKTCESDPSAESFSSGEYWSNSFKNMANWTTFKLDFLINWPLSLLLFMYCFTHRTSSSEISLLGSSNKRILLMSSAT</sequence>
<comment type="caution">
    <text evidence="1">The sequence shown here is derived from an EMBL/GenBank/DDBJ whole genome shotgun (WGS) entry which is preliminary data.</text>
</comment>
<gene>
    <name evidence="1" type="ORF">WICPIJ_000976</name>
</gene>
<proteinExistence type="predicted"/>
<reference evidence="1" key="1">
    <citation type="journal article" date="2021" name="Open Biol.">
        <title>Shared evolutionary footprints suggest mitochondrial oxidative damage underlies multiple complex I losses in fungi.</title>
        <authorList>
            <person name="Schikora-Tamarit M.A."/>
            <person name="Marcet-Houben M."/>
            <person name="Nosek J."/>
            <person name="Gabaldon T."/>
        </authorList>
    </citation>
    <scope>NUCLEOTIDE SEQUENCE</scope>
    <source>
        <strain evidence="1">CBS2887</strain>
    </source>
</reference>
<dbReference type="AlphaFoldDB" id="A0A9P8TR29"/>
<keyword evidence="2" id="KW-1185">Reference proteome</keyword>
<protein>
    <submittedName>
        <fullName evidence="1">Uncharacterized protein</fullName>
    </submittedName>
</protein>
<dbReference type="Proteomes" id="UP000774326">
    <property type="component" value="Unassembled WGS sequence"/>
</dbReference>
<reference evidence="1" key="2">
    <citation type="submission" date="2021-01" db="EMBL/GenBank/DDBJ databases">
        <authorList>
            <person name="Schikora-Tamarit M.A."/>
        </authorList>
    </citation>
    <scope>NUCLEOTIDE SEQUENCE</scope>
    <source>
        <strain evidence="1">CBS2887</strain>
    </source>
</reference>
<evidence type="ECO:0000313" key="1">
    <source>
        <dbReference type="EMBL" id="KAH3688051.1"/>
    </source>
</evidence>
<organism evidence="1 2">
    <name type="scientific">Wickerhamomyces pijperi</name>
    <name type="common">Yeast</name>
    <name type="synonym">Pichia pijperi</name>
    <dbReference type="NCBI Taxonomy" id="599730"/>
    <lineage>
        <taxon>Eukaryota</taxon>
        <taxon>Fungi</taxon>
        <taxon>Dikarya</taxon>
        <taxon>Ascomycota</taxon>
        <taxon>Saccharomycotina</taxon>
        <taxon>Saccharomycetes</taxon>
        <taxon>Phaffomycetales</taxon>
        <taxon>Wickerhamomycetaceae</taxon>
        <taxon>Wickerhamomyces</taxon>
    </lineage>
</organism>
<dbReference type="EMBL" id="JAEUBG010000541">
    <property type="protein sequence ID" value="KAH3688051.1"/>
    <property type="molecule type" value="Genomic_DNA"/>
</dbReference>
<name>A0A9P8TR29_WICPI</name>
<accession>A0A9P8TR29</accession>